<dbReference type="EMBL" id="CP019336">
    <property type="protein sequence ID" value="AUC20603.1"/>
    <property type="molecule type" value="Genomic_DNA"/>
</dbReference>
<dbReference type="Proteomes" id="UP000232721">
    <property type="component" value="Chromosome"/>
</dbReference>
<dbReference type="Pfam" id="PF20247">
    <property type="entry name" value="DUF6602"/>
    <property type="match status" value="1"/>
</dbReference>
<protein>
    <recommendedName>
        <fullName evidence="1">DUF6602 domain-containing protein</fullName>
    </recommendedName>
</protein>
<keyword evidence="3" id="KW-1185">Reference proteome</keyword>
<gene>
    <name evidence="2" type="ORF">BTO15_00055</name>
</gene>
<evidence type="ECO:0000313" key="2">
    <source>
        <dbReference type="EMBL" id="AUC20603.1"/>
    </source>
</evidence>
<organism evidence="2 3">
    <name type="scientific">Polaribacter sejongensis</name>
    <dbReference type="NCBI Taxonomy" id="985043"/>
    <lineage>
        <taxon>Bacteria</taxon>
        <taxon>Pseudomonadati</taxon>
        <taxon>Bacteroidota</taxon>
        <taxon>Flavobacteriia</taxon>
        <taxon>Flavobacteriales</taxon>
        <taxon>Flavobacteriaceae</taxon>
    </lineage>
</organism>
<dbReference type="RefSeq" id="WP_208889899.1">
    <property type="nucleotide sequence ID" value="NZ_CP019336.1"/>
</dbReference>
<evidence type="ECO:0000313" key="3">
    <source>
        <dbReference type="Proteomes" id="UP000232721"/>
    </source>
</evidence>
<feature type="domain" description="DUF6602" evidence="1">
    <location>
        <begin position="24"/>
        <end position="113"/>
    </location>
</feature>
<name>A0ABM6PV08_9FLAO</name>
<reference evidence="2 3" key="1">
    <citation type="submission" date="2017-02" db="EMBL/GenBank/DDBJ databases">
        <title>Trade-off between light-utilization and light-protection in marine flavobacteria.</title>
        <authorList>
            <person name="Kumagai Y."/>
            <person name="Yoshizawa S."/>
            <person name="Kogure K."/>
            <person name="Iwasaki W."/>
        </authorList>
    </citation>
    <scope>NUCLEOTIDE SEQUENCE [LARGE SCALE GENOMIC DNA]</scope>
    <source>
        <strain evidence="2 3">KCTC 23670</strain>
    </source>
</reference>
<proteinExistence type="predicted"/>
<dbReference type="InterPro" id="IPR046537">
    <property type="entry name" value="DUF6602"/>
</dbReference>
<sequence>MFEKKYNLRQLEIVEFSERVYHEGLRHKGINGSLYEDILIKFLREDLPEFCFFKGQIREGRNFSSQFDIIIAKNTTQQTEFIKSINPYVSIVEREQVLGVIELKKWGNPKMISKGGKIETEYRKFKQYFPELDYLLVCLRFKDRINKTHNNWESLKKNIQADGKYCFFGRASDKNKEWIFPWIENKVLLKENELYLNEYENLIKRIKTLGNTVYN</sequence>
<accession>A0ABM6PV08</accession>
<evidence type="ECO:0000259" key="1">
    <source>
        <dbReference type="Pfam" id="PF20247"/>
    </source>
</evidence>